<name>A0ABT7C5S5_9MICO</name>
<proteinExistence type="inferred from homology"/>
<evidence type="ECO:0000256" key="4">
    <source>
        <dbReference type="ARBA" id="ARBA00020295"/>
    </source>
</evidence>
<dbReference type="InterPro" id="IPR003385">
    <property type="entry name" value="Glyco_hydro_77"/>
</dbReference>
<keyword evidence="7 10" id="KW-0119">Carbohydrate metabolism</keyword>
<dbReference type="NCBIfam" id="TIGR00217">
    <property type="entry name" value="malQ"/>
    <property type="match status" value="1"/>
</dbReference>
<keyword evidence="14" id="KW-1185">Reference proteome</keyword>
<evidence type="ECO:0000313" key="14">
    <source>
        <dbReference type="Proteomes" id="UP001170379"/>
    </source>
</evidence>
<evidence type="ECO:0000256" key="7">
    <source>
        <dbReference type="ARBA" id="ARBA00023277"/>
    </source>
</evidence>
<dbReference type="SUPFAM" id="SSF51445">
    <property type="entry name" value="(Trans)glycosidases"/>
    <property type="match status" value="1"/>
</dbReference>
<sequence>MSASYHDWLGNYVDVAPETLVAVLAALDVDASTDEAAEAALAAVEDRPWRETLPPTTVTRPSRAQEFLVHVPAGSPVTVTVRLEDGAVVDAEQVEHNVAPREVDGASVGEAKFRLPASLPIGWHEIVAVVGSAQTPESAGEGAETAGEDTAERASSHRPARPARRSRRRENEHTATLIVAPDSASSNLDRRAWGIMAQLYQARSADSWGIGDLHNLRALGEWGAEQDADFVLVNPFHAPSVTTPIEPSPYLPTSRRFGDPSLIHIEDLVEELDLQEPEEQRMRELASYGQAMNLVDSIDRDASWLAKREALGICFEAARRGDHERWRVFGEFCETEGESLIDFATWSAMCEQLGGNWRDWPVEFQDPSGPAVDEFRQQHANRIEFYCWVQFALQEQKVRTQDALRTAGMSIGVMNDLAVGVHPSGADAWSLNHSLARGVSVGAPPDAYNQLGQDWSQPPLRPDALEATGYTPLRDMLRKAFVGAGALRIDHILGMFRQWWVPAGMPATQGTYVTFDHEAMIGVLLLEAERAGALVIGEDLGTVSDLTREVMAERHVYGTQIMWFERAEDGSPKRPEDYRVECLASVTTHDLPPTAGYLELAHVDLRERLGLLTRPVEDERADEVATIDAYRALLREQGLIGDEPTTEEVVTALHEYIAGGASQLFQVALADLAGDRRPINQPGTYREYPNWSLPLAGPTGEVRLLEDVLADPYAETLAKASVR</sequence>
<dbReference type="PANTHER" id="PTHR32438">
    <property type="entry name" value="4-ALPHA-GLUCANOTRANSFERASE DPE1, CHLOROPLASTIC/AMYLOPLASTIC"/>
    <property type="match status" value="1"/>
</dbReference>
<feature type="region of interest" description="Disordered" evidence="11">
    <location>
        <begin position="133"/>
        <end position="181"/>
    </location>
</feature>
<dbReference type="Pfam" id="PF21226">
    <property type="entry name" value="MalQ_N"/>
    <property type="match status" value="1"/>
</dbReference>
<evidence type="ECO:0000256" key="10">
    <source>
        <dbReference type="RuleBase" id="RU361207"/>
    </source>
</evidence>
<evidence type="ECO:0000256" key="1">
    <source>
        <dbReference type="ARBA" id="ARBA00000439"/>
    </source>
</evidence>
<dbReference type="InterPro" id="IPR017853">
    <property type="entry name" value="GH"/>
</dbReference>
<gene>
    <name evidence="13" type="primary">malQ</name>
    <name evidence="13" type="ORF">C7K25_04060</name>
</gene>
<organism evidence="13 14">
    <name type="scientific">Gulosibacter molinativorax</name>
    <dbReference type="NCBI Taxonomy" id="256821"/>
    <lineage>
        <taxon>Bacteria</taxon>
        <taxon>Bacillati</taxon>
        <taxon>Actinomycetota</taxon>
        <taxon>Actinomycetes</taxon>
        <taxon>Micrococcales</taxon>
        <taxon>Microbacteriaceae</taxon>
        <taxon>Gulosibacter</taxon>
    </lineage>
</organism>
<evidence type="ECO:0000256" key="5">
    <source>
        <dbReference type="ARBA" id="ARBA00022676"/>
    </source>
</evidence>
<evidence type="ECO:0000256" key="3">
    <source>
        <dbReference type="ARBA" id="ARBA00012560"/>
    </source>
</evidence>
<comment type="caution">
    <text evidence="13">The sequence shown here is derived from an EMBL/GenBank/DDBJ whole genome shotgun (WGS) entry which is preliminary data.</text>
</comment>
<feature type="compositionally biased region" description="Low complexity" evidence="11">
    <location>
        <begin position="135"/>
        <end position="145"/>
    </location>
</feature>
<dbReference type="EC" id="2.4.1.25" evidence="3 10"/>
<dbReference type="InterPro" id="IPR048458">
    <property type="entry name" value="MalQ_N"/>
</dbReference>
<evidence type="ECO:0000256" key="6">
    <source>
        <dbReference type="ARBA" id="ARBA00022679"/>
    </source>
</evidence>
<reference evidence="13" key="1">
    <citation type="submission" date="2018-03" db="EMBL/GenBank/DDBJ databases">
        <authorList>
            <person name="Nunes O.C."/>
            <person name="Lopes A.R."/>
            <person name="Froufe H."/>
            <person name="Munoz-Merida A."/>
            <person name="Barroso C."/>
            <person name="Egas C."/>
        </authorList>
    </citation>
    <scope>NUCLEOTIDE SEQUENCE</scope>
    <source>
        <strain evidence="13">ON4</strain>
    </source>
</reference>
<feature type="compositionally biased region" description="Basic residues" evidence="11">
    <location>
        <begin position="156"/>
        <end position="168"/>
    </location>
</feature>
<evidence type="ECO:0000256" key="2">
    <source>
        <dbReference type="ARBA" id="ARBA00005684"/>
    </source>
</evidence>
<comment type="similarity">
    <text evidence="2 10">Belongs to the disproportionating enzyme family.</text>
</comment>
<dbReference type="EMBL" id="PXVD01000005">
    <property type="protein sequence ID" value="MDJ1370551.1"/>
    <property type="molecule type" value="Genomic_DNA"/>
</dbReference>
<protein>
    <recommendedName>
        <fullName evidence="4 10">4-alpha-glucanotransferase</fullName>
        <ecNumber evidence="3 10">2.4.1.25</ecNumber>
    </recommendedName>
    <alternativeName>
        <fullName evidence="8 10">Amylomaltase</fullName>
    </alternativeName>
    <alternativeName>
        <fullName evidence="9 10">Disproportionating enzyme</fullName>
    </alternativeName>
</protein>
<evidence type="ECO:0000256" key="11">
    <source>
        <dbReference type="SAM" id="MobiDB-lite"/>
    </source>
</evidence>
<dbReference type="Proteomes" id="UP001170379">
    <property type="component" value="Unassembled WGS sequence"/>
</dbReference>
<dbReference type="Gene3D" id="3.20.20.80">
    <property type="entry name" value="Glycosidases"/>
    <property type="match status" value="1"/>
</dbReference>
<comment type="catalytic activity">
    <reaction evidence="1 10">
        <text>Transfers a segment of a (1-&gt;4)-alpha-D-glucan to a new position in an acceptor, which may be glucose or a (1-&gt;4)-alpha-D-glucan.</text>
        <dbReference type="EC" id="2.4.1.25"/>
    </reaction>
</comment>
<evidence type="ECO:0000256" key="9">
    <source>
        <dbReference type="ARBA" id="ARBA00031501"/>
    </source>
</evidence>
<dbReference type="PANTHER" id="PTHR32438:SF5">
    <property type="entry name" value="4-ALPHA-GLUCANOTRANSFERASE DPE1, CHLOROPLASTIC_AMYLOPLASTIC"/>
    <property type="match status" value="1"/>
</dbReference>
<dbReference type="Pfam" id="PF02446">
    <property type="entry name" value="Glyco_hydro_77"/>
    <property type="match status" value="1"/>
</dbReference>
<reference evidence="13" key="2">
    <citation type="journal article" date="2022" name="Sci. Rep.">
        <title>In silico prediction of the enzymes involved in the degradation of the herbicide molinate by Gulosibacter molinativorax ON4T.</title>
        <authorList>
            <person name="Lopes A.R."/>
            <person name="Bunin E."/>
            <person name="Viana A.T."/>
            <person name="Froufe H."/>
            <person name="Munoz-Merida A."/>
            <person name="Pinho D."/>
            <person name="Figueiredo J."/>
            <person name="Barroso C."/>
            <person name="Vaz-Moreira I."/>
            <person name="Bellanger X."/>
            <person name="Egas C."/>
            <person name="Nunes O.C."/>
        </authorList>
    </citation>
    <scope>NUCLEOTIDE SEQUENCE</scope>
    <source>
        <strain evidence="13">ON4</strain>
    </source>
</reference>
<evidence type="ECO:0000259" key="12">
    <source>
        <dbReference type="Pfam" id="PF21226"/>
    </source>
</evidence>
<evidence type="ECO:0000313" key="13">
    <source>
        <dbReference type="EMBL" id="MDJ1370551.1"/>
    </source>
</evidence>
<keyword evidence="6 10" id="KW-0808">Transferase</keyword>
<keyword evidence="5 10" id="KW-0328">Glycosyltransferase</keyword>
<feature type="domain" description="MalQ N-terminal beta-sandwich" evidence="12">
    <location>
        <begin position="53"/>
        <end position="134"/>
    </location>
</feature>
<evidence type="ECO:0000256" key="8">
    <source>
        <dbReference type="ARBA" id="ARBA00031423"/>
    </source>
</evidence>
<accession>A0ABT7C5S5</accession>